<name>Q8FRM8_COREF</name>
<evidence type="ECO:0000313" key="3">
    <source>
        <dbReference type="Proteomes" id="UP000001409"/>
    </source>
</evidence>
<protein>
    <recommendedName>
        <fullName evidence="4">DUF3151 domain-containing protein</fullName>
    </recommendedName>
</protein>
<dbReference type="PIRSF" id="PIRSF017349">
    <property type="entry name" value="UCP017349"/>
    <property type="match status" value="1"/>
</dbReference>
<organism evidence="2 3">
    <name type="scientific">Corynebacterium efficiens (strain DSM 44549 / YS-314 / AJ 12310 / JCM 11189 / NBRC 100395)</name>
    <dbReference type="NCBI Taxonomy" id="196164"/>
    <lineage>
        <taxon>Bacteria</taxon>
        <taxon>Bacillati</taxon>
        <taxon>Actinomycetota</taxon>
        <taxon>Actinomycetes</taxon>
        <taxon>Mycobacteriales</taxon>
        <taxon>Corynebacteriaceae</taxon>
        <taxon>Corynebacterium</taxon>
    </lineage>
</organism>
<sequence>MGMVQINDMLAPPPVKLPEDPAQGEDPTLTQTALRHPDSPLVWAVRAEEAIGAATTDEEKITAYAFARTGYHRSLDRLRANGWKGWGPVPYAHEPNRGVLRAIASLARAAQLIGETPEYDRCRQMLSDADPESVAVLLDN</sequence>
<evidence type="ECO:0008006" key="4">
    <source>
        <dbReference type="Google" id="ProtNLM"/>
    </source>
</evidence>
<dbReference type="InterPro" id="IPR014487">
    <property type="entry name" value="DUF3151"/>
</dbReference>
<dbReference type="AlphaFoldDB" id="Q8FRM8"/>
<reference evidence="2 3" key="1">
    <citation type="journal article" date="2003" name="Genome Res.">
        <title>Comparative complete genome sequence analysis of the amino acid replacements responsible for the thermostability of Corynebacterium efficiens.</title>
        <authorList>
            <person name="Nishio Y."/>
            <person name="Nakamura Y."/>
            <person name="Kawarabayasi Y."/>
            <person name="Usuda Y."/>
            <person name="Kimura E."/>
            <person name="Sugimoto S."/>
            <person name="Matsui K."/>
            <person name="Yamagishi A."/>
            <person name="Kikuchi H."/>
            <person name="Ikeo K."/>
            <person name="Gojobori T."/>
        </authorList>
    </citation>
    <scope>NUCLEOTIDE SEQUENCE [LARGE SCALE GENOMIC DNA]</scope>
    <source>
        <strain evidence="3">DSM 44549 / YS-314 / AJ 12310 / JCM 11189 / NBRC 100395</strain>
    </source>
</reference>
<dbReference type="Pfam" id="PF11349">
    <property type="entry name" value="DUF3151"/>
    <property type="match status" value="1"/>
</dbReference>
<feature type="region of interest" description="Disordered" evidence="1">
    <location>
        <begin position="10"/>
        <end position="34"/>
    </location>
</feature>
<dbReference type="HOGENOM" id="CLU_113711_1_0_11"/>
<keyword evidence="3" id="KW-1185">Reference proteome</keyword>
<evidence type="ECO:0000256" key="1">
    <source>
        <dbReference type="SAM" id="MobiDB-lite"/>
    </source>
</evidence>
<dbReference type="KEGG" id="cef:CE0732"/>
<accession>Q8FRM8</accession>
<dbReference type="Proteomes" id="UP000001409">
    <property type="component" value="Chromosome"/>
</dbReference>
<dbReference type="eggNOG" id="ENOG5032SFN">
    <property type="taxonomic scope" value="Bacteria"/>
</dbReference>
<proteinExistence type="predicted"/>
<evidence type="ECO:0000313" key="2">
    <source>
        <dbReference type="EMBL" id="BAC17542.1"/>
    </source>
</evidence>
<dbReference type="STRING" id="196164.gene:10741134"/>
<dbReference type="EMBL" id="BA000035">
    <property type="protein sequence ID" value="BAC17542.1"/>
    <property type="molecule type" value="Genomic_DNA"/>
</dbReference>